<keyword evidence="4" id="KW-0472">Membrane</keyword>
<dbReference type="Pfam" id="PF07681">
    <property type="entry name" value="DoxX"/>
    <property type="match status" value="1"/>
</dbReference>
<keyword evidence="2" id="KW-0812">Transmembrane</keyword>
<evidence type="ECO:0000313" key="6">
    <source>
        <dbReference type="Proteomes" id="UP000470470"/>
    </source>
</evidence>
<protein>
    <submittedName>
        <fullName evidence="5">DoxX family membrane protein</fullName>
    </submittedName>
</protein>
<comment type="subcellular location">
    <subcellularLocation>
        <location evidence="1">Membrane</location>
        <topology evidence="1">Multi-pass membrane protein</topology>
    </subcellularLocation>
</comment>
<keyword evidence="3" id="KW-1133">Transmembrane helix</keyword>
<evidence type="ECO:0000256" key="2">
    <source>
        <dbReference type="ARBA" id="ARBA00022692"/>
    </source>
</evidence>
<name>A0A7K3WB85_9ACTN</name>
<evidence type="ECO:0000256" key="1">
    <source>
        <dbReference type="ARBA" id="ARBA00004141"/>
    </source>
</evidence>
<dbReference type="AlphaFoldDB" id="A0A7K3WB85"/>
<reference evidence="5 6" key="1">
    <citation type="submission" date="2020-02" db="EMBL/GenBank/DDBJ databases">
        <title>The whole genome sequence of CPCC 205119.</title>
        <authorList>
            <person name="Jiang Z."/>
        </authorList>
    </citation>
    <scope>NUCLEOTIDE SEQUENCE [LARGE SCALE GENOMIC DNA]</scope>
    <source>
        <strain evidence="5 6">CPCC 205119</strain>
    </source>
</reference>
<dbReference type="GO" id="GO:0016020">
    <property type="term" value="C:membrane"/>
    <property type="evidence" value="ECO:0007669"/>
    <property type="project" value="UniProtKB-SubCell"/>
</dbReference>
<evidence type="ECO:0000313" key="5">
    <source>
        <dbReference type="EMBL" id="NEL53722.1"/>
    </source>
</evidence>
<accession>A0A7K3WB85</accession>
<evidence type="ECO:0000256" key="3">
    <source>
        <dbReference type="ARBA" id="ARBA00022989"/>
    </source>
</evidence>
<proteinExistence type="predicted"/>
<organism evidence="5 6">
    <name type="scientific">Goekera deserti</name>
    <dbReference type="NCBI Taxonomy" id="2497753"/>
    <lineage>
        <taxon>Bacteria</taxon>
        <taxon>Bacillati</taxon>
        <taxon>Actinomycetota</taxon>
        <taxon>Actinomycetes</taxon>
        <taxon>Geodermatophilales</taxon>
        <taxon>Geodermatophilaceae</taxon>
        <taxon>Goekera</taxon>
    </lineage>
</organism>
<dbReference type="RefSeq" id="WP_152728396.1">
    <property type="nucleotide sequence ID" value="NZ_JAABOZ010000002.1"/>
</dbReference>
<comment type="caution">
    <text evidence="5">The sequence shown here is derived from an EMBL/GenBank/DDBJ whole genome shotgun (WGS) entry which is preliminary data.</text>
</comment>
<dbReference type="EMBL" id="JAAGWK010000009">
    <property type="protein sequence ID" value="NEL53722.1"/>
    <property type="molecule type" value="Genomic_DNA"/>
</dbReference>
<evidence type="ECO:0000256" key="4">
    <source>
        <dbReference type="ARBA" id="ARBA00023136"/>
    </source>
</evidence>
<gene>
    <name evidence="5" type="ORF">G1H19_06865</name>
</gene>
<dbReference type="Proteomes" id="UP000470470">
    <property type="component" value="Unassembled WGS sequence"/>
</dbReference>
<dbReference type="InterPro" id="IPR032808">
    <property type="entry name" value="DoxX"/>
</dbReference>
<keyword evidence="6" id="KW-1185">Reference proteome</keyword>
<sequence>MAQYRPRILPAVARVAAALVFLDGGRQVWAAPAGPAQGAGPFLARLRAAVPALGPCTDEQLVRVNAGVHVGAGAALALGLAPRLAAGVLTASLAPTTLAVFSFWDLPAGPERTHARAAFLKNLAVAGGLLGIATAPPRPGS</sequence>